<keyword evidence="1" id="KW-0472">Membrane</keyword>
<dbReference type="AlphaFoldDB" id="A0A6C0HQ29"/>
<organism evidence="2">
    <name type="scientific">viral metagenome</name>
    <dbReference type="NCBI Taxonomy" id="1070528"/>
    <lineage>
        <taxon>unclassified sequences</taxon>
        <taxon>metagenomes</taxon>
        <taxon>organismal metagenomes</taxon>
    </lineage>
</organism>
<dbReference type="EMBL" id="MN740001">
    <property type="protein sequence ID" value="QHT82457.1"/>
    <property type="molecule type" value="Genomic_DNA"/>
</dbReference>
<reference evidence="2" key="1">
    <citation type="journal article" date="2020" name="Nature">
        <title>Giant virus diversity and host interactions through global metagenomics.</title>
        <authorList>
            <person name="Schulz F."/>
            <person name="Roux S."/>
            <person name="Paez-Espino D."/>
            <person name="Jungbluth S."/>
            <person name="Walsh D.A."/>
            <person name="Denef V.J."/>
            <person name="McMahon K.D."/>
            <person name="Konstantinidis K.T."/>
            <person name="Eloe-Fadrosh E.A."/>
            <person name="Kyrpides N.C."/>
            <person name="Woyke T."/>
        </authorList>
    </citation>
    <scope>NUCLEOTIDE SEQUENCE</scope>
    <source>
        <strain evidence="2">GVMAG-M-3300023184-161</strain>
    </source>
</reference>
<feature type="transmembrane region" description="Helical" evidence="1">
    <location>
        <begin position="218"/>
        <end position="235"/>
    </location>
</feature>
<keyword evidence="1" id="KW-0812">Transmembrane</keyword>
<protein>
    <submittedName>
        <fullName evidence="2">Uncharacterized protein</fullName>
    </submittedName>
</protein>
<evidence type="ECO:0000256" key="1">
    <source>
        <dbReference type="SAM" id="Phobius"/>
    </source>
</evidence>
<accession>A0A6C0HQ29</accession>
<sequence>MSNFFKEVTADLSGLEAKLIGPDYKYFNFINTPEQMGMSADGSIGAIESDIAGLIAYVELLVEGGGEASQVPGPLGDKFFLETGAKCKDIATNNLVTRSLYINNVPDGNIPFISSGMGVNFTTFEGLVPGVMGNLANLNPMKIFQAFMIGSEPSCQSITMPTIDANNNPGSQSAYVINADIAAMNPGWFPNNTNPITGATRREAFSKAKFPDDPFVKIYYSMLGLLLLYIFLKMFRRK</sequence>
<evidence type="ECO:0000313" key="2">
    <source>
        <dbReference type="EMBL" id="QHT82457.1"/>
    </source>
</evidence>
<name>A0A6C0HQ29_9ZZZZ</name>
<proteinExistence type="predicted"/>
<keyword evidence="1" id="KW-1133">Transmembrane helix</keyword>